<dbReference type="InterPro" id="IPR027450">
    <property type="entry name" value="AlkB-like"/>
</dbReference>
<dbReference type="Gene3D" id="2.60.120.590">
    <property type="entry name" value="Alpha-ketoglutarate-dependent dioxygenase AlkB-like"/>
    <property type="match status" value="1"/>
</dbReference>
<feature type="compositionally biased region" description="Basic residues" evidence="1">
    <location>
        <begin position="467"/>
        <end position="480"/>
    </location>
</feature>
<feature type="compositionally biased region" description="Low complexity" evidence="1">
    <location>
        <begin position="439"/>
        <end position="453"/>
    </location>
</feature>
<dbReference type="SUPFAM" id="SSF51197">
    <property type="entry name" value="Clavaminate synthase-like"/>
    <property type="match status" value="1"/>
</dbReference>
<evidence type="ECO:0000259" key="2">
    <source>
        <dbReference type="Pfam" id="PF13532"/>
    </source>
</evidence>
<gene>
    <name evidence="3" type="ORF">B0A50_06196</name>
</gene>
<feature type="compositionally biased region" description="Polar residues" evidence="1">
    <location>
        <begin position="382"/>
        <end position="391"/>
    </location>
</feature>
<dbReference type="Gene3D" id="2.30.280.10">
    <property type="entry name" value="SRA-YDG"/>
    <property type="match status" value="1"/>
</dbReference>
<evidence type="ECO:0000256" key="1">
    <source>
        <dbReference type="SAM" id="MobiDB-lite"/>
    </source>
</evidence>
<accession>A0A4U0TTK4</accession>
<feature type="compositionally biased region" description="Basic and acidic residues" evidence="1">
    <location>
        <begin position="943"/>
        <end position="953"/>
    </location>
</feature>
<dbReference type="GO" id="GO:0006307">
    <property type="term" value="P:DNA alkylation repair"/>
    <property type="evidence" value="ECO:0007669"/>
    <property type="project" value="TreeGrafter"/>
</dbReference>
<dbReference type="InterPro" id="IPR037151">
    <property type="entry name" value="AlkB-like_sf"/>
</dbReference>
<evidence type="ECO:0000313" key="4">
    <source>
        <dbReference type="Proteomes" id="UP000308549"/>
    </source>
</evidence>
<feature type="region of interest" description="Disordered" evidence="1">
    <location>
        <begin position="1220"/>
        <end position="1240"/>
    </location>
</feature>
<dbReference type="Proteomes" id="UP000308549">
    <property type="component" value="Unassembled WGS sequence"/>
</dbReference>
<reference evidence="3 4" key="1">
    <citation type="submission" date="2017-03" db="EMBL/GenBank/DDBJ databases">
        <title>Genomes of endolithic fungi from Antarctica.</title>
        <authorList>
            <person name="Coleine C."/>
            <person name="Masonjones S."/>
            <person name="Stajich J.E."/>
        </authorList>
    </citation>
    <scope>NUCLEOTIDE SEQUENCE [LARGE SCALE GENOMIC DNA]</scope>
    <source>
        <strain evidence="3 4">CCFEE 6315</strain>
    </source>
</reference>
<dbReference type="InterPro" id="IPR036987">
    <property type="entry name" value="SRA-YDG_sf"/>
</dbReference>
<comment type="caution">
    <text evidence="3">The sequence shown here is derived from an EMBL/GenBank/DDBJ whole genome shotgun (WGS) entry which is preliminary data.</text>
</comment>
<dbReference type="PANTHER" id="PTHR31573:SF4">
    <property type="entry name" value="FE2OG DIOXYGENASE DOMAIN-CONTAINING PROTEIN"/>
    <property type="match status" value="1"/>
</dbReference>
<dbReference type="AlphaFoldDB" id="A0A4U0TTK4"/>
<feature type="compositionally biased region" description="Polar residues" evidence="1">
    <location>
        <begin position="954"/>
        <end position="967"/>
    </location>
</feature>
<feature type="compositionally biased region" description="Basic and acidic residues" evidence="1">
    <location>
        <begin position="392"/>
        <end position="412"/>
    </location>
</feature>
<feature type="compositionally biased region" description="Polar residues" evidence="1">
    <location>
        <begin position="20"/>
        <end position="46"/>
    </location>
</feature>
<dbReference type="EMBL" id="NAJL01000036">
    <property type="protein sequence ID" value="TKA25292.1"/>
    <property type="molecule type" value="Genomic_DNA"/>
</dbReference>
<name>A0A4U0TTK4_9PEZI</name>
<evidence type="ECO:0000313" key="3">
    <source>
        <dbReference type="EMBL" id="TKA25292.1"/>
    </source>
</evidence>
<dbReference type="InterPro" id="IPR032852">
    <property type="entry name" value="ALKBH2"/>
</dbReference>
<protein>
    <recommendedName>
        <fullName evidence="2">Alpha-ketoglutarate-dependent dioxygenase AlkB-like domain-containing protein</fullName>
    </recommendedName>
</protein>
<organism evidence="3 4">
    <name type="scientific">Salinomyces thailandicus</name>
    <dbReference type="NCBI Taxonomy" id="706561"/>
    <lineage>
        <taxon>Eukaryota</taxon>
        <taxon>Fungi</taxon>
        <taxon>Dikarya</taxon>
        <taxon>Ascomycota</taxon>
        <taxon>Pezizomycotina</taxon>
        <taxon>Dothideomycetes</taxon>
        <taxon>Dothideomycetidae</taxon>
        <taxon>Mycosphaerellales</taxon>
        <taxon>Teratosphaeriaceae</taxon>
        <taxon>Salinomyces</taxon>
    </lineage>
</organism>
<dbReference type="OrthoDB" id="2163491at2759"/>
<proteinExistence type="predicted"/>
<feature type="region of interest" description="Disordered" evidence="1">
    <location>
        <begin position="339"/>
        <end position="494"/>
    </location>
</feature>
<feature type="region of interest" description="Disordered" evidence="1">
    <location>
        <begin position="943"/>
        <end position="967"/>
    </location>
</feature>
<dbReference type="GO" id="GO:0051747">
    <property type="term" value="F:cytosine C-5 DNA demethylase activity"/>
    <property type="evidence" value="ECO:0007669"/>
    <property type="project" value="TreeGrafter"/>
</dbReference>
<sequence>MAFNPLDYQAASRRSCRNVGKTTRTTPDLADSTNEKPSTPPQQSYVQLARLARQPCKSGKPAAGGKRKRGQVSAGSESEAPQHPSTTMPPRQSHRPEADILLRLTGQARLEPPAQPQWTDETFSRDAAVESTHAMSENAISTPSAAQTIEPTQQANEAATATSPATQIVASTQPMGGVAITTSVATRVVEATQPMDGVTITAPPSTEAIDATEPMDEVAVATPPFTHESDSTPLMKGVAITAPSATQAQDSTQPMDEVATTTSPAMEKVHATQPMDTVATTTQLATQAILPPESYDSELSDVDEQITEAAKAAWSKEFDARKHCSNEVMPDRKLVAPVAEPAVARKNTTGTRTKSGRVAKVTKQVGGKRSGPLSEWDDTMPHNRSSSGNESNPKEGDRGSEGDDCVSEKDYSLSEEDTAQLQEASPEPPTKKQKRVSTAKKPTSAKKTTNAKPSQRKSSALLATAAPKRKSTNAQRRKSAPKPTAQRGASQKPSLVVTLRTTQLPPTPPSSSGNISAVEAESEPGIHALSNIDEAVVALSKSITHREPVASKLAPQGEPRVWADSRQAMCETVPYFKKPQGGCHQKDRHVYAILFDGESHCREYMDADVIIARASGGMESDGSEGMVQARDQSMNEAQVQAMLNDVQLQNPVIVICGNNNSSSVTKMPHKYNVLGWYKPIAVWAEKIRRGKRTFRTIRYRLERLKDGEPAWHAPAQPVQHDTSAAGPLLRAKCGKCNQEHPHIYLESWLCLNPSCDDFWKLPNGQEMPAGALTFSPAYLLHRTAWAVEEEPYDVRRPLPEVGKTLGDSLSYINTRGVCCPECGRCNPRYRFDGWVCDNKHCRWEGLKVNHQPVVPASLHTPYDTYGDGPALGGNKHEVPASVSVSYSHGYKVYTYTFDGIKGSLVHLVANNRINREPDGADAMFAAIQTEDMGLERRRFNGEKMGVKKAEQSSRHQNQLLSPADEQTTISQAPEADRAAEFTAEPVVAAQKPEAVSGDLMTAYAINFGMPYKFITVGVSKSFEGASWVVRACRGILNWAQRTFLADPAAYHEFNEELLFAYMEGQKIEYHDDGEEGLGPRIATMSLGGKAKMHLRMKQKHFVGCSKLGIFTPERPVSGGIDGKEMDEKRLAAWKELQTLKHTNKPQFAKRSKEIPQELGLYSKRNKTPSDLVTITLNHGDIVLMEGYEIQKYLEHKVMPESFLRFALTCRTVQEGHLKPEERPAYDVGPDDYGYDGSNLL</sequence>
<dbReference type="PANTHER" id="PTHR31573">
    <property type="entry name" value="ALPHA-KETOGLUTARATE-DEPENDENT DIOXYGENASE ALKB HOMOLOG 2"/>
    <property type="match status" value="1"/>
</dbReference>
<feature type="region of interest" description="Disordered" evidence="1">
    <location>
        <begin position="1"/>
        <end position="94"/>
    </location>
</feature>
<dbReference type="GO" id="GO:0008198">
    <property type="term" value="F:ferrous iron binding"/>
    <property type="evidence" value="ECO:0007669"/>
    <property type="project" value="TreeGrafter"/>
</dbReference>
<dbReference type="Pfam" id="PF13532">
    <property type="entry name" value="2OG-FeII_Oxy_2"/>
    <property type="match status" value="1"/>
</dbReference>
<dbReference type="GO" id="GO:0035516">
    <property type="term" value="F:broad specificity oxidative DNA demethylase activity"/>
    <property type="evidence" value="ECO:0007669"/>
    <property type="project" value="TreeGrafter"/>
</dbReference>
<feature type="domain" description="Alpha-ketoglutarate-dependent dioxygenase AlkB-like" evidence="2">
    <location>
        <begin position="1049"/>
        <end position="1199"/>
    </location>
</feature>
<keyword evidence="4" id="KW-1185">Reference proteome</keyword>